<keyword evidence="5" id="KW-0812">Transmembrane</keyword>
<dbReference type="InterPro" id="IPR003593">
    <property type="entry name" value="AAA+_ATPase"/>
</dbReference>
<organism evidence="7 8">
    <name type="scientific">Candidatus Fimiplasma intestinipullorum</name>
    <dbReference type="NCBI Taxonomy" id="2840825"/>
    <lineage>
        <taxon>Bacteria</taxon>
        <taxon>Bacillati</taxon>
        <taxon>Bacillota</taxon>
        <taxon>Clostridia</taxon>
        <taxon>Eubacteriales</taxon>
        <taxon>Candidatus Fimiplasma</taxon>
    </lineage>
</organism>
<dbReference type="InterPro" id="IPR015856">
    <property type="entry name" value="ABC_transpr_CbiO/EcfA_su"/>
</dbReference>
<accession>A0A9D1HQC9</accession>
<dbReference type="InterPro" id="IPR015854">
    <property type="entry name" value="ABC_transpr_LolD-like"/>
</dbReference>
<dbReference type="EMBL" id="DVMJ01000114">
    <property type="protein sequence ID" value="HIU14805.1"/>
    <property type="molecule type" value="Genomic_DNA"/>
</dbReference>
<dbReference type="PANTHER" id="PTHR24220:SF86">
    <property type="entry name" value="ABC TRANSPORTER ABCH.1"/>
    <property type="match status" value="1"/>
</dbReference>
<dbReference type="Gene3D" id="3.40.50.300">
    <property type="entry name" value="P-loop containing nucleotide triphosphate hydrolases"/>
    <property type="match status" value="1"/>
</dbReference>
<evidence type="ECO:0000313" key="7">
    <source>
        <dbReference type="EMBL" id="HIU14805.1"/>
    </source>
</evidence>
<comment type="caution">
    <text evidence="7">The sequence shown here is derived from an EMBL/GenBank/DDBJ whole genome shotgun (WGS) entry which is preliminary data.</text>
</comment>
<reference evidence="7" key="1">
    <citation type="submission" date="2020-10" db="EMBL/GenBank/DDBJ databases">
        <authorList>
            <person name="Gilroy R."/>
        </authorList>
    </citation>
    <scope>NUCLEOTIDE SEQUENCE</scope>
    <source>
        <strain evidence="7">CHK195-11698</strain>
    </source>
</reference>
<evidence type="ECO:0000256" key="2">
    <source>
        <dbReference type="ARBA" id="ARBA00022448"/>
    </source>
</evidence>
<dbReference type="GO" id="GO:0022857">
    <property type="term" value="F:transmembrane transporter activity"/>
    <property type="evidence" value="ECO:0007669"/>
    <property type="project" value="TreeGrafter"/>
</dbReference>
<evidence type="ECO:0000256" key="5">
    <source>
        <dbReference type="SAM" id="Phobius"/>
    </source>
</evidence>
<feature type="transmembrane region" description="Helical" evidence="5">
    <location>
        <begin position="683"/>
        <end position="707"/>
    </location>
</feature>
<feature type="transmembrane region" description="Helical" evidence="5">
    <location>
        <begin position="644"/>
        <end position="663"/>
    </location>
</feature>
<feature type="domain" description="ABC transporter" evidence="6">
    <location>
        <begin position="2"/>
        <end position="245"/>
    </location>
</feature>
<protein>
    <submittedName>
        <fullName evidence="7">ABC transporter ATP-binding protein</fullName>
    </submittedName>
</protein>
<dbReference type="PROSITE" id="PS00211">
    <property type="entry name" value="ABC_TRANSPORTER_1"/>
    <property type="match status" value="1"/>
</dbReference>
<keyword evidence="5" id="KW-0472">Membrane</keyword>
<reference evidence="7" key="2">
    <citation type="journal article" date="2021" name="PeerJ">
        <title>Extensive microbial diversity within the chicken gut microbiome revealed by metagenomics and culture.</title>
        <authorList>
            <person name="Gilroy R."/>
            <person name="Ravi A."/>
            <person name="Getino M."/>
            <person name="Pursley I."/>
            <person name="Horton D.L."/>
            <person name="Alikhan N.F."/>
            <person name="Baker D."/>
            <person name="Gharbi K."/>
            <person name="Hall N."/>
            <person name="Watson M."/>
            <person name="Adriaenssens E.M."/>
            <person name="Foster-Nyarko E."/>
            <person name="Jarju S."/>
            <person name="Secka A."/>
            <person name="Antonio M."/>
            <person name="Oren A."/>
            <person name="Chaudhuri R.R."/>
            <person name="La Ragione R."/>
            <person name="Hildebrand F."/>
            <person name="Pallen M.J."/>
        </authorList>
    </citation>
    <scope>NUCLEOTIDE SEQUENCE</scope>
    <source>
        <strain evidence="7">CHK195-11698</strain>
    </source>
</reference>
<dbReference type="Proteomes" id="UP000824175">
    <property type="component" value="Unassembled WGS sequence"/>
</dbReference>
<evidence type="ECO:0000313" key="8">
    <source>
        <dbReference type="Proteomes" id="UP000824175"/>
    </source>
</evidence>
<comment type="subcellular location">
    <subcellularLocation>
        <location evidence="1">Cell membrane</location>
        <topology evidence="1">Peripheral membrane protein</topology>
    </subcellularLocation>
</comment>
<evidence type="ECO:0000256" key="4">
    <source>
        <dbReference type="ARBA" id="ARBA00022840"/>
    </source>
</evidence>
<keyword evidence="3" id="KW-0547">Nucleotide-binding</keyword>
<dbReference type="InterPro" id="IPR027417">
    <property type="entry name" value="P-loop_NTPase"/>
</dbReference>
<dbReference type="InterPro" id="IPR017871">
    <property type="entry name" value="ABC_transporter-like_CS"/>
</dbReference>
<dbReference type="GO" id="GO:0016887">
    <property type="term" value="F:ATP hydrolysis activity"/>
    <property type="evidence" value="ECO:0007669"/>
    <property type="project" value="InterPro"/>
</dbReference>
<evidence type="ECO:0000259" key="6">
    <source>
        <dbReference type="PROSITE" id="PS50893"/>
    </source>
</evidence>
<gene>
    <name evidence="7" type="ORF">IAD15_12200</name>
</gene>
<dbReference type="AlphaFoldDB" id="A0A9D1HQC9"/>
<sequence length="717" mass="81555">MLELKHLTVRYGEHTVLDDVSCAIETGTVTLLTGESGSGKTTLLNYLTLQKINEEADYYLNGKRLNYRNIKKKAYIQNQIMTYVGQDFVLLNTSVEKNLKAFYAMNPKNRKKKISRKQIEKWLNAVNLDVQLRRSKVQNLSGGERQRLALACALAKNTPVLILDEPASNLDSENQWIMAEVVSQMAKLDKTIIISTHHPDLYQPDVILHVENQKVTAQKRSSVSAKKHPSLRYQRKQPAYLSILKWIYPVRDVVLTLVIALGISLSCYLMMLGNDNIASQISAYKANTSKELLISYPLFEDSGLGNLSVGTPVSEETISDIRQMDHVVSVYPYAMFAGSTAVLDQEARFASQEAFRWLELESADGSIQTFDLYEGFQDSQEWMGAPAVLAFDEANQSQELDDVQSDIEEGIYLSPTIAEKWGIRDVDGLRIRMQVGVPIATKENIIAQGSSDTAMIEQKSQAALGVLYEINMPVKGIKRIDLAETYGVVYTHHFYLDYQIMQRIMETCRQNSQEMLDMYTHYRDHFPEEDWVRYEDNPLLDEQWDPPVRMVYVDDILAIEPVSQQIQALDDKLNVVGLSPEVNQAYQQLLNTQNRNRLLSIGVGLILILITALLKAFLFLRDKDNREVLRLNGISLDGMMDHRLRIEGIIELLLSASLITLIIEKFNQNFNIGLEGPTMNFNSWSWEGAGLLMAELLLIYGCSRLACRWVLKRRSRK</sequence>
<dbReference type="GO" id="GO:0005886">
    <property type="term" value="C:plasma membrane"/>
    <property type="evidence" value="ECO:0007669"/>
    <property type="project" value="UniProtKB-SubCell"/>
</dbReference>
<evidence type="ECO:0000256" key="3">
    <source>
        <dbReference type="ARBA" id="ARBA00022741"/>
    </source>
</evidence>
<feature type="transmembrane region" description="Helical" evidence="5">
    <location>
        <begin position="598"/>
        <end position="620"/>
    </location>
</feature>
<dbReference type="GO" id="GO:0005524">
    <property type="term" value="F:ATP binding"/>
    <property type="evidence" value="ECO:0007669"/>
    <property type="project" value="UniProtKB-KW"/>
</dbReference>
<keyword evidence="2" id="KW-0813">Transport</keyword>
<dbReference type="InterPro" id="IPR003439">
    <property type="entry name" value="ABC_transporter-like_ATP-bd"/>
</dbReference>
<dbReference type="PROSITE" id="PS50893">
    <property type="entry name" value="ABC_TRANSPORTER_2"/>
    <property type="match status" value="1"/>
</dbReference>
<proteinExistence type="predicted"/>
<dbReference type="SMART" id="SM00382">
    <property type="entry name" value="AAA"/>
    <property type="match status" value="1"/>
</dbReference>
<dbReference type="Pfam" id="PF00005">
    <property type="entry name" value="ABC_tran"/>
    <property type="match status" value="1"/>
</dbReference>
<name>A0A9D1HQC9_9FIRM</name>
<keyword evidence="4 7" id="KW-0067">ATP-binding</keyword>
<keyword evidence="5" id="KW-1133">Transmembrane helix</keyword>
<dbReference type="CDD" id="cd03225">
    <property type="entry name" value="ABC_cobalt_CbiO_domain1"/>
    <property type="match status" value="1"/>
</dbReference>
<evidence type="ECO:0000256" key="1">
    <source>
        <dbReference type="ARBA" id="ARBA00004202"/>
    </source>
</evidence>
<dbReference type="PANTHER" id="PTHR24220">
    <property type="entry name" value="IMPORT ATP-BINDING PROTEIN"/>
    <property type="match status" value="1"/>
</dbReference>
<dbReference type="SUPFAM" id="SSF52540">
    <property type="entry name" value="P-loop containing nucleoside triphosphate hydrolases"/>
    <property type="match status" value="1"/>
</dbReference>